<feature type="non-terminal residue" evidence="2">
    <location>
        <position position="103"/>
    </location>
</feature>
<gene>
    <name evidence="2" type="ORF">ETD86_32495</name>
</gene>
<accession>A0A5S4F7Z2</accession>
<feature type="region of interest" description="Disordered" evidence="1">
    <location>
        <begin position="76"/>
        <end position="103"/>
    </location>
</feature>
<feature type="compositionally biased region" description="Basic and acidic residues" evidence="1">
    <location>
        <begin position="91"/>
        <end position="103"/>
    </location>
</feature>
<evidence type="ECO:0000313" key="3">
    <source>
        <dbReference type="Proteomes" id="UP000309128"/>
    </source>
</evidence>
<keyword evidence="3" id="KW-1185">Reference proteome</keyword>
<feature type="region of interest" description="Disordered" evidence="1">
    <location>
        <begin position="27"/>
        <end position="63"/>
    </location>
</feature>
<sequence>MARHDREESLEEQLAWLDAIKETEEAPIAVSASTGSADDPAASPYPKDPWLLVPTQHETPTPPLFRAAVDSVYGPAAAEDLPEAESEAGEWLDKATTREEPQS</sequence>
<proteinExistence type="predicted"/>
<protein>
    <submittedName>
        <fullName evidence="2">Uncharacterized protein</fullName>
    </submittedName>
</protein>
<name>A0A5S4F7Z2_9ACTN</name>
<dbReference type="Proteomes" id="UP000309128">
    <property type="component" value="Unassembled WGS sequence"/>
</dbReference>
<evidence type="ECO:0000313" key="2">
    <source>
        <dbReference type="EMBL" id="TMR12608.1"/>
    </source>
</evidence>
<comment type="caution">
    <text evidence="2">The sequence shown here is derived from an EMBL/GenBank/DDBJ whole genome shotgun (WGS) entry which is preliminary data.</text>
</comment>
<evidence type="ECO:0000256" key="1">
    <source>
        <dbReference type="SAM" id="MobiDB-lite"/>
    </source>
</evidence>
<dbReference type="RefSeq" id="WP_138670473.1">
    <property type="nucleotide sequence ID" value="NZ_VCKY01000133.1"/>
</dbReference>
<organism evidence="2 3">
    <name type="scientific">Nonomuraea turkmeniaca</name>
    <dbReference type="NCBI Taxonomy" id="103838"/>
    <lineage>
        <taxon>Bacteria</taxon>
        <taxon>Bacillati</taxon>
        <taxon>Actinomycetota</taxon>
        <taxon>Actinomycetes</taxon>
        <taxon>Streptosporangiales</taxon>
        <taxon>Streptosporangiaceae</taxon>
        <taxon>Nonomuraea</taxon>
    </lineage>
</organism>
<dbReference type="AlphaFoldDB" id="A0A5S4F7Z2"/>
<feature type="compositionally biased region" description="Acidic residues" evidence="1">
    <location>
        <begin position="80"/>
        <end position="90"/>
    </location>
</feature>
<reference evidence="2 3" key="1">
    <citation type="submission" date="2019-05" db="EMBL/GenBank/DDBJ databases">
        <title>Draft genome sequence of Nonomuraea turkmeniaca DSM 43926.</title>
        <authorList>
            <person name="Saricaoglu S."/>
            <person name="Isik K."/>
        </authorList>
    </citation>
    <scope>NUCLEOTIDE SEQUENCE [LARGE SCALE GENOMIC DNA]</scope>
    <source>
        <strain evidence="2 3">DSM 43926</strain>
    </source>
</reference>
<dbReference type="EMBL" id="VCKY01000133">
    <property type="protein sequence ID" value="TMR12608.1"/>
    <property type="molecule type" value="Genomic_DNA"/>
</dbReference>